<keyword evidence="3" id="KW-1185">Reference proteome</keyword>
<organism evidence="2 3">
    <name type="scientific">Melipona quadrifasciata</name>
    <dbReference type="NCBI Taxonomy" id="166423"/>
    <lineage>
        <taxon>Eukaryota</taxon>
        <taxon>Metazoa</taxon>
        <taxon>Ecdysozoa</taxon>
        <taxon>Arthropoda</taxon>
        <taxon>Hexapoda</taxon>
        <taxon>Insecta</taxon>
        <taxon>Pterygota</taxon>
        <taxon>Neoptera</taxon>
        <taxon>Endopterygota</taxon>
        <taxon>Hymenoptera</taxon>
        <taxon>Apocrita</taxon>
        <taxon>Aculeata</taxon>
        <taxon>Apoidea</taxon>
        <taxon>Anthophila</taxon>
        <taxon>Apidae</taxon>
        <taxon>Melipona</taxon>
    </lineage>
</organism>
<evidence type="ECO:0000256" key="1">
    <source>
        <dbReference type="SAM" id="MobiDB-lite"/>
    </source>
</evidence>
<reference evidence="2 3" key="1">
    <citation type="submission" date="2015-07" db="EMBL/GenBank/DDBJ databases">
        <title>The genome of Melipona quadrifasciata.</title>
        <authorList>
            <person name="Pan H."/>
            <person name="Kapheim K."/>
        </authorList>
    </citation>
    <scope>NUCLEOTIDE SEQUENCE [LARGE SCALE GENOMIC DNA]</scope>
    <source>
        <strain evidence="2">0111107301</strain>
        <tissue evidence="2">Whole body</tissue>
    </source>
</reference>
<dbReference type="AlphaFoldDB" id="A0A0M8ZT69"/>
<gene>
    <name evidence="2" type="ORF">WN51_03688</name>
</gene>
<name>A0A0M8ZT69_9HYME</name>
<protein>
    <submittedName>
        <fullName evidence="2">Uncharacterized protein</fullName>
    </submittedName>
</protein>
<dbReference type="Proteomes" id="UP000053105">
    <property type="component" value="Unassembled WGS sequence"/>
</dbReference>
<accession>A0A0M8ZT69</accession>
<sequence>MARNSTQFATRPMISQLLLGQHVGNTHFSVWLTNSKIFHAVGLWDLKDGWMDFECQYLLQISRTCLTLTNKLSVPLTEKLNTPFHVYEIIELLVIIWTTLKSFNLQELSNERMLRINHDESGWVCSRNDARRRYVLHLASVWRYFRKYTFRIIMNKNPEKFSKIHLIQSNLCVAFLRMQRQENTIILVRRDRQKLGGEKLLERGKQETPKRNDKFIHSLNSVDSEEREEQLTGGFIYINKGNRKINGQTKEYGEIRNTVVTALKLGIGTWIDREIIGQLVLDGSGKTRTADWQVALELNKLQTMPPFVTLRIVQCIKSPILFPRSAPSIRLTDTTSNVKQACAEHFYLFHWTKSLEMYAGAKKGEFRTVLGSCWCWSSYWHLVVAVKVNEIAAVIPVCPLSGNRNLRPPITESQTKSKQNPITEPRPESQDRRANKERGPSGHRVNSRWRGEEEGIKPISSVVGYRDSGDNICVHQVLERNSLQMILQSRESSLLLKGTLELSNFTCYTGCTTVLEKSTCYEPLGHVELIRNVISDKFLLANQDTSRVPQSPENQILFFLETRFTFDVAENGDRIAIRGNCLNK</sequence>
<evidence type="ECO:0000313" key="3">
    <source>
        <dbReference type="Proteomes" id="UP000053105"/>
    </source>
</evidence>
<feature type="compositionally biased region" description="Basic and acidic residues" evidence="1">
    <location>
        <begin position="425"/>
        <end position="440"/>
    </location>
</feature>
<proteinExistence type="predicted"/>
<evidence type="ECO:0000313" key="2">
    <source>
        <dbReference type="EMBL" id="KOX70630.1"/>
    </source>
</evidence>
<feature type="region of interest" description="Disordered" evidence="1">
    <location>
        <begin position="406"/>
        <end position="450"/>
    </location>
</feature>
<feature type="compositionally biased region" description="Polar residues" evidence="1">
    <location>
        <begin position="411"/>
        <end position="422"/>
    </location>
</feature>
<dbReference type="EMBL" id="KQ435855">
    <property type="protein sequence ID" value="KOX70630.1"/>
    <property type="molecule type" value="Genomic_DNA"/>
</dbReference>